<dbReference type="Gene3D" id="1.20.1250.20">
    <property type="entry name" value="MFS general substrate transporter like domains"/>
    <property type="match status" value="1"/>
</dbReference>
<feature type="compositionally biased region" description="Basic and acidic residues" evidence="5">
    <location>
        <begin position="2234"/>
        <end position="2247"/>
    </location>
</feature>
<feature type="region of interest" description="Disordered" evidence="5">
    <location>
        <begin position="2234"/>
        <end position="2257"/>
    </location>
</feature>
<reference evidence="9" key="1">
    <citation type="submission" date="2023-06" db="EMBL/GenBank/DDBJ databases">
        <title>Survivors Of The Sea: Transcriptome response of Skeletonema marinoi to long-term dormancy.</title>
        <authorList>
            <person name="Pinder M.I.M."/>
            <person name="Kourtchenko O."/>
            <person name="Robertson E.K."/>
            <person name="Larsson T."/>
            <person name="Maumus F."/>
            <person name="Osuna-Cruz C.M."/>
            <person name="Vancaester E."/>
            <person name="Stenow R."/>
            <person name="Vandepoele K."/>
            <person name="Ploug H."/>
            <person name="Bruchert V."/>
            <person name="Godhe A."/>
            <person name="Topel M."/>
        </authorList>
    </citation>
    <scope>NUCLEOTIDE SEQUENCE</scope>
    <source>
        <strain evidence="9">R05AC</strain>
    </source>
</reference>
<dbReference type="InterPro" id="IPR004331">
    <property type="entry name" value="SPX_dom"/>
</dbReference>
<gene>
    <name evidence="9" type="ORF">QTG54_011002</name>
</gene>
<dbReference type="PANTHER" id="PTHR13043:SF1">
    <property type="entry name" value="EXOCYST COMPLEX COMPONENT 2"/>
    <property type="match status" value="1"/>
</dbReference>
<feature type="transmembrane region" description="Helical" evidence="6">
    <location>
        <begin position="2367"/>
        <end position="2391"/>
    </location>
</feature>
<evidence type="ECO:0000313" key="9">
    <source>
        <dbReference type="EMBL" id="KAK1738333.1"/>
    </source>
</evidence>
<dbReference type="InterPro" id="IPR029175">
    <property type="entry name" value="EXOC2/Sec5"/>
</dbReference>
<protein>
    <submittedName>
        <fullName evidence="9">Exocyst complex component Sec5</fullName>
    </submittedName>
</protein>
<dbReference type="InterPro" id="IPR039481">
    <property type="entry name" value="EXOC2/Sec5_N_dom"/>
</dbReference>
<feature type="transmembrane region" description="Helical" evidence="6">
    <location>
        <begin position="2164"/>
        <end position="2186"/>
    </location>
</feature>
<keyword evidence="2" id="KW-0813">Transport</keyword>
<dbReference type="InterPro" id="IPR036259">
    <property type="entry name" value="MFS_trans_sf"/>
</dbReference>
<feature type="transmembrane region" description="Helical" evidence="6">
    <location>
        <begin position="2310"/>
        <end position="2330"/>
    </location>
</feature>
<keyword evidence="6" id="KW-1133">Transmembrane helix</keyword>
<feature type="compositionally biased region" description="Low complexity" evidence="5">
    <location>
        <begin position="1133"/>
        <end position="1152"/>
    </location>
</feature>
<dbReference type="Pfam" id="PF15469">
    <property type="entry name" value="Sec5"/>
    <property type="match status" value="1"/>
</dbReference>
<feature type="transmembrane region" description="Helical" evidence="6">
    <location>
        <begin position="2342"/>
        <end position="2361"/>
    </location>
</feature>
<name>A0AAD8Y350_9STRA</name>
<sequence>MKLASLASFILAASATADDNVTGDLDVWDDIFASRDYHILADAQANGLIWTEGPVLVTNNNGGGDEMLNFSDVIAAKTYSLDVDKAIRDRTKDKANNSDATTSNILDTYLHVIKERSGDAPQKDDNWRAEPGGNGLAVLSKTPRKLVMCQHGAQRVVILDVDSGTTHALASEYKGKKFNGPNDIVLRSEKNGELFAYFTDPVYAWLEKDRFEDLPYLDERVKSHGPGLCGVYRVKLTEDAHLQTNAKNEVELIASDMMRPNGIKFIDDDHLIVSECCQGSHLENCKSGTSRWRIFEQQDQESTSSSSWAHSKIIENTISADAAEGGCADGFALYEYVNREERRKHVLIGSCVGGMCIVDLESGEVVSRMWTTREQGGCKISNVAVGKEYAFLTGTTMDADRSSIEIKVLLKNLDPTKSSIKHKDRLRRLNKFRNFVTARPPPEFYDDDYGLLLLGSESPAAMEDEDLANMTLYGMLRAAGCKSKDHKDSLKRSARPAISLLRYLCLEFDYSSKNQFLGELNGFGQALCALNVPQLRTLSLDIHIGKGDNESGSRGGSKDDACHLCALILARHTDTDCETPKPVNIKDVLPAGETRAEFENWLATCPSVTSEVRRMIQENISAAAGGGRKKAGNEAVAAAVTKVSSARTSFDKGNSDDGDDDDVLGVFGKQSINRKQSKSLLFDGEMDGGVEIVTGLGGGNQATDGGGKPTQWSQTQMASATERASISIFLEEERERTMKEKKRLEGQKQRLLGRDPLGIKGSVTEPNRETRAFDLRDIDARRDDLIQQALNEIEEEIEEELAHVADGGVDQVNWLETQRQALIAIAEENKSNGKSILPTDPQFDPSLFLTLVHRNVSYQELQDSTSRLSRKTDNQVERLQNLVRDNFDLFIKCSEGIDIFADGQDDSNSANEGMQKLQRRFRALDDIAESCGDQAKKSFKPLLDNTNQVRKVQSALSVLQRVAPLLQVPSLMRQHIENADFSSVVKAYRKVLVIDKDHCDVDLLKYVRTKASESAQEARSDLELILADETSSAGSLLDAIRDLSELISLLEGEDTDDEANKPKSGDGKTPRAGSTKPGTFSIDRHVICVRDYPPAMACLLLQISHFRSLVEKHISATEATVDRIFRGEGPDGSSNQGGSNSDLSSSEHSSSQRSRDKRWKIDVLDTRVDATSKAVNLAKNWLPRLLQIGLATEEAEKRRIARKSRSGSNPGNESDKEATTRSAFELFKSIVGPALMRLHEHAAFCALGVSNQGSAYKIGATFGRSSAERLRTILQSPLPPTQTAKCALELAVLTEAIQEANDAMISIRPMKDIKKAESKKKSYKSPLEKCYTLASDVVVMIERRVCIYSFDACSRKLSANASGNGTFDGASLLACVQKLSDDLTRPDECATEVEKGCVLVVTKCCEGLTSYVKDRSDAARLRVVAECADALNTIIGDVVREVSYLTNDQSETLETSLSSVVSTLEGEMFDVYLESVKRNVESCARLGLIDSTEGESRVKAEEVTPFPPYLAASFLSIVRCRAQVERALREATVRNAEGNGATYLFLALQTASDGIVENICLELKAKLTRIRPTKADSFASHLQFLINTLKKYLSDETLALASDTRRMLLSKAGAKRHGPEGLSGLENLERLGRVYVMCLNETISVYHKTAFTMRFGDKFLNGQHPPWQQSYIDYIRLKQLIYQLFDLEHATDENNVDIIESPPSDVSSSSSRHLRDIKTSNEFQQQLNNEVQKALLFLLRTLGEMASELSELSEEFIALSANVQLQLNASDLLEQIHALRMQFVDRVGSKLLLLLEFIELNVEVITKIVKKHDKAVSRWEESSGGHNHGDDQPRYQRLRTQYLPRFAVHSTNANVRCLFLIAADAGDTDNNSKEHSTFGGWNAIQFNLEKTLKQLFSWERDLQPGQNRVGVDSFVNLASLQDDEYLPLSRHRSLSFGFELNLSSPSKQRQSSEAPFFEPMLYRIHSTRKRLGQSTNRYNRMVYAHEMLGDDTHDDNNQSQMETRFGSIENMQKLRSQSIGGDLDGGPPSPMVSQLSKFLNLASTSLYMCNYNVTTPTSGLYAKLLGFDEAHAGLIIGMTPAAVIISSVLYSWWSSYSYKRAIIFASSCCAIGNLIYAFALPCNSLTMVLAGRLMTGFGSARTINRRYVADYYNLEERTAGMADFVSASALGMAVGPGLAAFLSYVAPEGGSRDAGRWWTVETAPGYVMFAFWCVYLVANIIFFEEPDRIQQTSVKEEKAATSDERAPLKSNNGVNTEEQPCAKTAKRSFSFGGVPVLVCLLLLVLLKAVLEGLTSSTPTVSRFYFEWDVNLCGTYLAILASLMIPANYVVATVSRRFDDREIILAMLVMMATGIAGFMTYAGSDAEASFICFSLIIFISCNALEGPTMGLLSKVIPKSLRAGILNAGWLATEAGTIGK</sequence>
<dbReference type="EMBL" id="JATAAI010000021">
    <property type="protein sequence ID" value="KAK1738333.1"/>
    <property type="molecule type" value="Genomic_DNA"/>
</dbReference>
<evidence type="ECO:0000256" key="7">
    <source>
        <dbReference type="SAM" id="SignalP"/>
    </source>
</evidence>
<feature type="transmembrane region" description="Helical" evidence="6">
    <location>
        <begin position="2125"/>
        <end position="2143"/>
    </location>
</feature>
<feature type="region of interest" description="Disordered" evidence="5">
    <location>
        <begin position="1125"/>
        <end position="1157"/>
    </location>
</feature>
<keyword evidence="4" id="KW-0175">Coiled coil</keyword>
<keyword evidence="10" id="KW-1185">Reference proteome</keyword>
<keyword evidence="6" id="KW-0472">Membrane</keyword>
<comment type="caution">
    <text evidence="9">The sequence shown here is derived from an EMBL/GenBank/DDBJ whole genome shotgun (WGS) entry which is preliminary data.</text>
</comment>
<feature type="region of interest" description="Disordered" evidence="5">
    <location>
        <begin position="1051"/>
        <end position="1077"/>
    </location>
</feature>
<evidence type="ECO:0000259" key="8">
    <source>
        <dbReference type="PROSITE" id="PS51382"/>
    </source>
</evidence>
<dbReference type="SUPFAM" id="SSF63829">
    <property type="entry name" value="Calcium-dependent phosphotriesterase"/>
    <property type="match status" value="1"/>
</dbReference>
<dbReference type="GO" id="GO:0006893">
    <property type="term" value="P:Golgi to plasma membrane transport"/>
    <property type="evidence" value="ECO:0007669"/>
    <property type="project" value="InterPro"/>
</dbReference>
<dbReference type="SUPFAM" id="SSF103473">
    <property type="entry name" value="MFS general substrate transporter"/>
    <property type="match status" value="1"/>
</dbReference>
<dbReference type="GO" id="GO:0000145">
    <property type="term" value="C:exocyst"/>
    <property type="evidence" value="ECO:0007669"/>
    <property type="project" value="InterPro"/>
</dbReference>
<accession>A0AAD8Y350</accession>
<feature type="compositionally biased region" description="Basic and acidic residues" evidence="5">
    <location>
        <begin position="1058"/>
        <end position="1069"/>
    </location>
</feature>
<feature type="coiled-coil region" evidence="4">
    <location>
        <begin position="727"/>
        <end position="754"/>
    </location>
</feature>
<organism evidence="9 10">
    <name type="scientific">Skeletonema marinoi</name>
    <dbReference type="NCBI Taxonomy" id="267567"/>
    <lineage>
        <taxon>Eukaryota</taxon>
        <taxon>Sar</taxon>
        <taxon>Stramenopiles</taxon>
        <taxon>Ochrophyta</taxon>
        <taxon>Bacillariophyta</taxon>
        <taxon>Coscinodiscophyceae</taxon>
        <taxon>Thalassiosirophycidae</taxon>
        <taxon>Thalassiosirales</taxon>
        <taxon>Skeletonemataceae</taxon>
        <taxon>Skeletonema</taxon>
        <taxon>Skeletonema marinoi-dohrnii complex</taxon>
    </lineage>
</organism>
<dbReference type="PANTHER" id="PTHR13043">
    <property type="entry name" value="EXOCYST COMPLEX COMPONENT SEC5"/>
    <property type="match status" value="1"/>
</dbReference>
<dbReference type="PROSITE" id="PS51382">
    <property type="entry name" value="SPX"/>
    <property type="match status" value="1"/>
</dbReference>
<evidence type="ECO:0000256" key="4">
    <source>
        <dbReference type="SAM" id="Coils"/>
    </source>
</evidence>
<keyword evidence="3" id="KW-0268">Exocytosis</keyword>
<feature type="signal peptide" evidence="7">
    <location>
        <begin position="1"/>
        <end position="17"/>
    </location>
</feature>
<dbReference type="Proteomes" id="UP001224775">
    <property type="component" value="Unassembled WGS sequence"/>
</dbReference>
<dbReference type="Gene3D" id="2.120.10.30">
    <property type="entry name" value="TolB, C-terminal domain"/>
    <property type="match status" value="1"/>
</dbReference>
<dbReference type="InterPro" id="IPR011042">
    <property type="entry name" value="6-blade_b-propeller_TolB-like"/>
</dbReference>
<evidence type="ECO:0000256" key="3">
    <source>
        <dbReference type="ARBA" id="ARBA00022483"/>
    </source>
</evidence>
<feature type="transmembrane region" description="Helical" evidence="6">
    <location>
        <begin position="2269"/>
        <end position="2290"/>
    </location>
</feature>
<dbReference type="InterPro" id="IPR011701">
    <property type="entry name" value="MFS"/>
</dbReference>
<feature type="region of interest" description="Disordered" evidence="5">
    <location>
        <begin position="1199"/>
        <end position="1220"/>
    </location>
</feature>
<evidence type="ECO:0000256" key="6">
    <source>
        <dbReference type="SAM" id="Phobius"/>
    </source>
</evidence>
<proteinExistence type="inferred from homology"/>
<keyword evidence="6" id="KW-0812">Transmembrane</keyword>
<keyword evidence="7" id="KW-0732">Signal</keyword>
<dbReference type="GO" id="GO:0022857">
    <property type="term" value="F:transmembrane transporter activity"/>
    <property type="evidence" value="ECO:0007669"/>
    <property type="project" value="InterPro"/>
</dbReference>
<evidence type="ECO:0000256" key="5">
    <source>
        <dbReference type="SAM" id="MobiDB-lite"/>
    </source>
</evidence>
<feature type="transmembrane region" description="Helical" evidence="6">
    <location>
        <begin position="2206"/>
        <end position="2223"/>
    </location>
</feature>
<evidence type="ECO:0000256" key="1">
    <source>
        <dbReference type="ARBA" id="ARBA00010578"/>
    </source>
</evidence>
<comment type="similarity">
    <text evidence="1">Belongs to the SEC5 family.</text>
</comment>
<feature type="chain" id="PRO_5042191103" evidence="7">
    <location>
        <begin position="18"/>
        <end position="2418"/>
    </location>
</feature>
<dbReference type="Pfam" id="PF07690">
    <property type="entry name" value="MFS_1"/>
    <property type="match status" value="1"/>
</dbReference>
<evidence type="ECO:0000256" key="2">
    <source>
        <dbReference type="ARBA" id="ARBA00022448"/>
    </source>
</evidence>
<feature type="transmembrane region" description="Helical" evidence="6">
    <location>
        <begin position="2072"/>
        <end position="2093"/>
    </location>
</feature>
<feature type="transmembrane region" description="Helical" evidence="6">
    <location>
        <begin position="2100"/>
        <end position="2119"/>
    </location>
</feature>
<dbReference type="GO" id="GO:0006887">
    <property type="term" value="P:exocytosis"/>
    <property type="evidence" value="ECO:0007669"/>
    <property type="project" value="UniProtKB-KW"/>
</dbReference>
<evidence type="ECO:0000313" key="10">
    <source>
        <dbReference type="Proteomes" id="UP001224775"/>
    </source>
</evidence>
<feature type="domain" description="SPX" evidence="8">
    <location>
        <begin position="1653"/>
        <end position="1826"/>
    </location>
</feature>